<reference evidence="6 7" key="1">
    <citation type="submission" date="2021-01" db="EMBL/GenBank/DDBJ databases">
        <title>Isolation and description of Catonella massiliensis sp. nov., a novel Catonella species, isolated from a stable periodontitis subject.</title>
        <authorList>
            <person name="Antezack A."/>
            <person name="Boxberger M."/>
            <person name="La Scola B."/>
            <person name="Monnet-Corti V."/>
        </authorList>
    </citation>
    <scope>NUCLEOTIDE SEQUENCE [LARGE SCALE GENOMIC DNA]</scope>
    <source>
        <strain evidence="6 7">Marseille-Q4567</strain>
    </source>
</reference>
<accession>A0ABS1J1V1</accession>
<keyword evidence="3" id="KW-0804">Transcription</keyword>
<evidence type="ECO:0000256" key="3">
    <source>
        <dbReference type="ARBA" id="ARBA00023163"/>
    </source>
</evidence>
<keyword evidence="2" id="KW-0238">DNA-binding</keyword>
<dbReference type="InterPro" id="IPR035472">
    <property type="entry name" value="RpiR-like_SIS"/>
</dbReference>
<comment type="caution">
    <text evidence="6">The sequence shown here is derived from an EMBL/GenBank/DDBJ whole genome shotgun (WGS) entry which is preliminary data.</text>
</comment>
<evidence type="ECO:0000259" key="5">
    <source>
        <dbReference type="PROSITE" id="PS51464"/>
    </source>
</evidence>
<dbReference type="InterPro" id="IPR009057">
    <property type="entry name" value="Homeodomain-like_sf"/>
</dbReference>
<dbReference type="Gene3D" id="1.10.10.10">
    <property type="entry name" value="Winged helix-like DNA-binding domain superfamily/Winged helix DNA-binding domain"/>
    <property type="match status" value="1"/>
</dbReference>
<evidence type="ECO:0000313" key="7">
    <source>
        <dbReference type="Proteomes" id="UP000604730"/>
    </source>
</evidence>
<dbReference type="InterPro" id="IPR046348">
    <property type="entry name" value="SIS_dom_sf"/>
</dbReference>
<evidence type="ECO:0000259" key="4">
    <source>
        <dbReference type="PROSITE" id="PS51071"/>
    </source>
</evidence>
<dbReference type="SUPFAM" id="SSF46689">
    <property type="entry name" value="Homeodomain-like"/>
    <property type="match status" value="1"/>
</dbReference>
<dbReference type="PROSITE" id="PS51464">
    <property type="entry name" value="SIS"/>
    <property type="match status" value="1"/>
</dbReference>
<keyword evidence="1" id="KW-0805">Transcription regulation</keyword>
<keyword evidence="7" id="KW-1185">Reference proteome</keyword>
<feature type="domain" description="SIS" evidence="5">
    <location>
        <begin position="127"/>
        <end position="267"/>
    </location>
</feature>
<name>A0ABS1J1V1_9FIRM</name>
<feature type="domain" description="HTH rpiR-type" evidence="4">
    <location>
        <begin position="5"/>
        <end position="81"/>
    </location>
</feature>
<dbReference type="Proteomes" id="UP000604730">
    <property type="component" value="Unassembled WGS sequence"/>
</dbReference>
<dbReference type="PANTHER" id="PTHR30514:SF1">
    <property type="entry name" value="HTH-TYPE TRANSCRIPTIONAL REGULATOR HEXR-RELATED"/>
    <property type="match status" value="1"/>
</dbReference>
<evidence type="ECO:0000313" key="6">
    <source>
        <dbReference type="EMBL" id="MBK5898137.1"/>
    </source>
</evidence>
<dbReference type="Pfam" id="PF01380">
    <property type="entry name" value="SIS"/>
    <property type="match status" value="1"/>
</dbReference>
<sequence length="297" mass="32639">MNSDSNPLLKIKAIFNDFTPVEQKVAEFILENPSKVPAMSIKELAVASKSSDASVMRFCKALGFSGYRSFIVGLTLAIADNEEDTGLYTDIRPGDSVKSVVRNIFRNERQALTDTENILKTTEVEKAVAILGSSEAVHFFGIGASGLVCLDAVQKFRRIGVSSYAHTDFHDQLTSAALLGSKDACVLFTYSGKTKEIQLILKLLKAQNCKIIAVTQLRKTNLLKGADVYLNVLTREVTMRSGATSSRIAMLSIVDILLSCVLSTDYDKYEKKLLKTYEALHTGDTIMSENEIMKLNS</sequence>
<dbReference type="InterPro" id="IPR047640">
    <property type="entry name" value="RpiR-like"/>
</dbReference>
<dbReference type="InterPro" id="IPR000281">
    <property type="entry name" value="HTH_RpiR"/>
</dbReference>
<protein>
    <submittedName>
        <fullName evidence="6">MurR/RpiR family transcriptional regulator</fullName>
    </submittedName>
</protein>
<dbReference type="Pfam" id="PF01418">
    <property type="entry name" value="HTH_6"/>
    <property type="match status" value="1"/>
</dbReference>
<proteinExistence type="predicted"/>
<evidence type="ECO:0000256" key="1">
    <source>
        <dbReference type="ARBA" id="ARBA00023015"/>
    </source>
</evidence>
<dbReference type="PANTHER" id="PTHR30514">
    <property type="entry name" value="GLUCOKINASE"/>
    <property type="match status" value="1"/>
</dbReference>
<gene>
    <name evidence="6" type="ORF">JJN12_10175</name>
</gene>
<evidence type="ECO:0000256" key="2">
    <source>
        <dbReference type="ARBA" id="ARBA00023125"/>
    </source>
</evidence>
<dbReference type="InterPro" id="IPR036388">
    <property type="entry name" value="WH-like_DNA-bd_sf"/>
</dbReference>
<dbReference type="PROSITE" id="PS51071">
    <property type="entry name" value="HTH_RPIR"/>
    <property type="match status" value="1"/>
</dbReference>
<dbReference type="CDD" id="cd05013">
    <property type="entry name" value="SIS_RpiR"/>
    <property type="match status" value="1"/>
</dbReference>
<dbReference type="SUPFAM" id="SSF53697">
    <property type="entry name" value="SIS domain"/>
    <property type="match status" value="1"/>
</dbReference>
<organism evidence="6 7">
    <name type="scientific">Catonella massiliensis</name>
    <dbReference type="NCBI Taxonomy" id="2799636"/>
    <lineage>
        <taxon>Bacteria</taxon>
        <taxon>Bacillati</taxon>
        <taxon>Bacillota</taxon>
        <taxon>Clostridia</taxon>
        <taxon>Lachnospirales</taxon>
        <taxon>Lachnospiraceae</taxon>
        <taxon>Catonella</taxon>
    </lineage>
</organism>
<dbReference type="Gene3D" id="3.40.50.10490">
    <property type="entry name" value="Glucose-6-phosphate isomerase like protein, domain 1"/>
    <property type="match status" value="1"/>
</dbReference>
<dbReference type="RefSeq" id="WP_208429574.1">
    <property type="nucleotide sequence ID" value="NZ_JAEPRJ010000001.1"/>
</dbReference>
<dbReference type="InterPro" id="IPR001347">
    <property type="entry name" value="SIS_dom"/>
</dbReference>
<dbReference type="EMBL" id="JAEPRJ010000001">
    <property type="protein sequence ID" value="MBK5898137.1"/>
    <property type="molecule type" value="Genomic_DNA"/>
</dbReference>